<accession>A0A0N5CIA6</accession>
<organism evidence="3 4">
    <name type="scientific">Strongyloides papillosus</name>
    <name type="common">Intestinal threadworm</name>
    <dbReference type="NCBI Taxonomy" id="174720"/>
    <lineage>
        <taxon>Eukaryota</taxon>
        <taxon>Metazoa</taxon>
        <taxon>Ecdysozoa</taxon>
        <taxon>Nematoda</taxon>
        <taxon>Chromadorea</taxon>
        <taxon>Rhabditida</taxon>
        <taxon>Tylenchina</taxon>
        <taxon>Panagrolaimomorpha</taxon>
        <taxon>Strongyloidoidea</taxon>
        <taxon>Strongyloididae</taxon>
        <taxon>Strongyloides</taxon>
    </lineage>
</organism>
<dbReference type="GO" id="GO:0005886">
    <property type="term" value="C:plasma membrane"/>
    <property type="evidence" value="ECO:0007669"/>
    <property type="project" value="TreeGrafter"/>
</dbReference>
<evidence type="ECO:0000256" key="1">
    <source>
        <dbReference type="SAM" id="SignalP"/>
    </source>
</evidence>
<dbReference type="WBParaSite" id="SPAL_0001756200.1">
    <property type="protein sequence ID" value="SPAL_0001756200.1"/>
    <property type="gene ID" value="SPAL_0001756200"/>
</dbReference>
<evidence type="ECO:0000313" key="4">
    <source>
        <dbReference type="WBParaSite" id="SPAL_0001756200.1"/>
    </source>
</evidence>
<dbReference type="InterPro" id="IPR000718">
    <property type="entry name" value="Peptidase_M13"/>
</dbReference>
<dbReference type="PROSITE" id="PS51885">
    <property type="entry name" value="NEPRILYSIN"/>
    <property type="match status" value="1"/>
</dbReference>
<dbReference type="Proteomes" id="UP000046392">
    <property type="component" value="Unplaced"/>
</dbReference>
<dbReference type="InterPro" id="IPR018497">
    <property type="entry name" value="Peptidase_M13_C"/>
</dbReference>
<dbReference type="GO" id="GO:0004222">
    <property type="term" value="F:metalloendopeptidase activity"/>
    <property type="evidence" value="ECO:0007669"/>
    <property type="project" value="InterPro"/>
</dbReference>
<dbReference type="PANTHER" id="PTHR11733:SF164">
    <property type="entry name" value="NEPRILYSIN"/>
    <property type="match status" value="1"/>
</dbReference>
<dbReference type="Gene3D" id="3.40.390.10">
    <property type="entry name" value="Collagenase (Catalytic Domain)"/>
    <property type="match status" value="2"/>
</dbReference>
<dbReference type="Pfam" id="PF01431">
    <property type="entry name" value="Peptidase_M13"/>
    <property type="match status" value="1"/>
</dbReference>
<dbReference type="InterPro" id="IPR024079">
    <property type="entry name" value="MetalloPept_cat_dom_sf"/>
</dbReference>
<dbReference type="SUPFAM" id="SSF55486">
    <property type="entry name" value="Metalloproteases ('zincins'), catalytic domain"/>
    <property type="match status" value="2"/>
</dbReference>
<dbReference type="AlphaFoldDB" id="A0A0N5CIA6"/>
<dbReference type="Gene3D" id="1.10.1380.10">
    <property type="entry name" value="Neutral endopeptidase , domain2"/>
    <property type="match status" value="1"/>
</dbReference>
<feature type="signal peptide" evidence="1">
    <location>
        <begin position="1"/>
        <end position="19"/>
    </location>
</feature>
<dbReference type="PANTHER" id="PTHR11733">
    <property type="entry name" value="ZINC METALLOPROTEASE FAMILY M13 NEPRILYSIN-RELATED"/>
    <property type="match status" value="1"/>
</dbReference>
<evidence type="ECO:0000259" key="2">
    <source>
        <dbReference type="Pfam" id="PF01431"/>
    </source>
</evidence>
<feature type="domain" description="Peptidase M13 C-terminal" evidence="2">
    <location>
        <begin position="296"/>
        <end position="503"/>
    </location>
</feature>
<dbReference type="InterPro" id="IPR042089">
    <property type="entry name" value="Peptidase_M13_dom_2"/>
</dbReference>
<proteinExistence type="predicted"/>
<dbReference type="PRINTS" id="PR00786">
    <property type="entry name" value="NEPRILYSIN"/>
</dbReference>
<feature type="chain" id="PRO_5005895917" evidence="1">
    <location>
        <begin position="20"/>
        <end position="507"/>
    </location>
</feature>
<dbReference type="GO" id="GO:0016485">
    <property type="term" value="P:protein processing"/>
    <property type="evidence" value="ECO:0007669"/>
    <property type="project" value="TreeGrafter"/>
</dbReference>
<sequence>MNVFILILYTFALFSVSQGGIGDWWDILWGGTKNIFFDLWNRHPASRSLYKYLDVDVKPCDNFYKFACGKWIRTKELEFRDSKWIVKKVANTNFDIFRRGNIYCVVIYLFSEALKGKYNDESPAIHTYYKLHEKCEDLSGDESEECKQKIMEFGVYALSSLFIKKNMIKNEYNKTFDLVKKLMFDRIKEEFKLLIDEKHALFDEETRKHYLHKLKTMKFKKNFDLYDISNVELMEECYKKTAFLLSKPKIKTILSDLEFQKNKLSKKHKKFDLSSCEDKIFYYDEFFSTYVTSNGAYSELVNIFIINSDALNEPSFSKDFPTSLNYGGLGFTIAHEILHGFDNKNDSKTIYGDNKNEFEITEKSNDKFKEKKYCFVEQYGEEKHSLTDKKMNGSMALAENIADNGGIKIAHRAYIKWLKSNGGKDIEVPAFKEYTNEQLFFIGLGTNFCEYITKDELERNIETDEHSPGEIRLNVLLSNYKPFSDAFNCPVGSGMNSKKRCEVWKNH</sequence>
<keyword evidence="1" id="KW-0732">Signal</keyword>
<reference evidence="4" key="1">
    <citation type="submission" date="2017-02" db="UniProtKB">
        <authorList>
            <consortium name="WormBaseParasite"/>
        </authorList>
    </citation>
    <scope>IDENTIFICATION</scope>
</reference>
<evidence type="ECO:0000313" key="3">
    <source>
        <dbReference type="Proteomes" id="UP000046392"/>
    </source>
</evidence>
<keyword evidence="3" id="KW-1185">Reference proteome</keyword>
<name>A0A0N5CIA6_STREA</name>
<protein>
    <submittedName>
        <fullName evidence="4">Peptidase_M13 domain-containing protein</fullName>
    </submittedName>
</protein>